<sequence length="44" mass="5078">MESHPSTTLETTKEFQVRQSHCRLNMKVKDSVISQTGCQNLQKK</sequence>
<accession>A0A7J8PRH3</accession>
<dbReference type="EMBL" id="JABEZZ010000008">
    <property type="protein sequence ID" value="MBA0591736.1"/>
    <property type="molecule type" value="Genomic_DNA"/>
</dbReference>
<proteinExistence type="predicted"/>
<organism evidence="1 2">
    <name type="scientific">Gossypium raimondii</name>
    <name type="common">Peruvian cotton</name>
    <name type="synonym">Gossypium klotzschianum subsp. raimondii</name>
    <dbReference type="NCBI Taxonomy" id="29730"/>
    <lineage>
        <taxon>Eukaryota</taxon>
        <taxon>Viridiplantae</taxon>
        <taxon>Streptophyta</taxon>
        <taxon>Embryophyta</taxon>
        <taxon>Tracheophyta</taxon>
        <taxon>Spermatophyta</taxon>
        <taxon>Magnoliopsida</taxon>
        <taxon>eudicotyledons</taxon>
        <taxon>Gunneridae</taxon>
        <taxon>Pentapetalae</taxon>
        <taxon>rosids</taxon>
        <taxon>malvids</taxon>
        <taxon>Malvales</taxon>
        <taxon>Malvaceae</taxon>
        <taxon>Malvoideae</taxon>
        <taxon>Gossypium</taxon>
    </lineage>
</organism>
<reference evidence="1 2" key="1">
    <citation type="journal article" date="2019" name="Genome Biol. Evol.">
        <title>Insights into the evolution of the New World diploid cottons (Gossypium, subgenus Houzingenia) based on genome sequencing.</title>
        <authorList>
            <person name="Grover C.E."/>
            <person name="Arick M.A. 2nd"/>
            <person name="Thrash A."/>
            <person name="Conover J.L."/>
            <person name="Sanders W.S."/>
            <person name="Peterson D.G."/>
            <person name="Frelichowski J.E."/>
            <person name="Scheffler J.A."/>
            <person name="Scheffler B.E."/>
            <person name="Wendel J.F."/>
        </authorList>
    </citation>
    <scope>NUCLEOTIDE SEQUENCE [LARGE SCALE GENOMIC DNA]</scope>
    <source>
        <strain evidence="1">8</strain>
        <tissue evidence="1">Leaf</tissue>
    </source>
</reference>
<gene>
    <name evidence="1" type="ORF">Gorai_008738</name>
</gene>
<name>A0A7J8PRH3_GOSRA</name>
<protein>
    <submittedName>
        <fullName evidence="1">Uncharacterized protein</fullName>
    </submittedName>
</protein>
<evidence type="ECO:0000313" key="2">
    <source>
        <dbReference type="Proteomes" id="UP000593578"/>
    </source>
</evidence>
<dbReference type="Proteomes" id="UP000593578">
    <property type="component" value="Unassembled WGS sequence"/>
</dbReference>
<evidence type="ECO:0000313" key="1">
    <source>
        <dbReference type="EMBL" id="MBA0591736.1"/>
    </source>
</evidence>
<dbReference type="AlphaFoldDB" id="A0A7J8PRH3"/>
<comment type="caution">
    <text evidence="1">The sequence shown here is derived from an EMBL/GenBank/DDBJ whole genome shotgun (WGS) entry which is preliminary data.</text>
</comment>